<dbReference type="Gene3D" id="2.130.10.10">
    <property type="entry name" value="YVTN repeat-like/Quinoprotein amine dehydrogenase"/>
    <property type="match status" value="1"/>
</dbReference>
<feature type="non-terminal residue" evidence="1">
    <location>
        <position position="1"/>
    </location>
</feature>
<proteinExistence type="predicted"/>
<dbReference type="AlphaFoldDB" id="A0A0F8XYV6"/>
<evidence type="ECO:0000313" key="1">
    <source>
        <dbReference type="EMBL" id="KKK74203.1"/>
    </source>
</evidence>
<dbReference type="SUPFAM" id="SSF110296">
    <property type="entry name" value="Oligoxyloglucan reducing end-specific cellobiohydrolase"/>
    <property type="match status" value="1"/>
</dbReference>
<evidence type="ECO:0008006" key="2">
    <source>
        <dbReference type="Google" id="ProtNLM"/>
    </source>
</evidence>
<protein>
    <recommendedName>
        <fullName evidence="2">Sortilin N-terminal domain-containing protein</fullName>
    </recommendedName>
</protein>
<dbReference type="InterPro" id="IPR015943">
    <property type="entry name" value="WD40/YVTN_repeat-like_dom_sf"/>
</dbReference>
<accession>A0A0F8XYV6</accession>
<sequence length="158" mass="18024">DLYLGASTWPNVVDGGDVIRYDYAANTFETVYQVYEQGIRIIKVLNDKLYIPGTDSMGSWRWGNIYIFDGNNWVKKETVPWAAHVWNIDSINDELYVTAWTVENYGLNETTIYRSADDGDTWEKVEGFNNNTNLAKWTDNFNPASGTPDGPVTHSIRI</sequence>
<reference evidence="1" key="1">
    <citation type="journal article" date="2015" name="Nature">
        <title>Complex archaea that bridge the gap between prokaryotes and eukaryotes.</title>
        <authorList>
            <person name="Spang A."/>
            <person name="Saw J.H."/>
            <person name="Jorgensen S.L."/>
            <person name="Zaremba-Niedzwiedzka K."/>
            <person name="Martijn J."/>
            <person name="Lind A.E."/>
            <person name="van Eijk R."/>
            <person name="Schleper C."/>
            <person name="Guy L."/>
            <person name="Ettema T.J."/>
        </authorList>
    </citation>
    <scope>NUCLEOTIDE SEQUENCE</scope>
</reference>
<organism evidence="1">
    <name type="scientific">marine sediment metagenome</name>
    <dbReference type="NCBI Taxonomy" id="412755"/>
    <lineage>
        <taxon>unclassified sequences</taxon>
        <taxon>metagenomes</taxon>
        <taxon>ecological metagenomes</taxon>
    </lineage>
</organism>
<comment type="caution">
    <text evidence="1">The sequence shown here is derived from an EMBL/GenBank/DDBJ whole genome shotgun (WGS) entry which is preliminary data.</text>
</comment>
<gene>
    <name evidence="1" type="ORF">LCGC14_2886140</name>
</gene>
<name>A0A0F8XYV6_9ZZZZ</name>
<dbReference type="EMBL" id="LAZR01056437">
    <property type="protein sequence ID" value="KKK74203.1"/>
    <property type="molecule type" value="Genomic_DNA"/>
</dbReference>